<comment type="caution">
    <text evidence="1">The sequence shown here is derived from an EMBL/GenBank/DDBJ whole genome shotgun (WGS) entry which is preliminary data.</text>
</comment>
<dbReference type="AlphaFoldDB" id="A0A8S9S657"/>
<protein>
    <submittedName>
        <fullName evidence="1">Uncharacterized protein</fullName>
    </submittedName>
</protein>
<evidence type="ECO:0000313" key="2">
    <source>
        <dbReference type="Proteomes" id="UP000712600"/>
    </source>
</evidence>
<dbReference type="Proteomes" id="UP000712600">
    <property type="component" value="Unassembled WGS sequence"/>
</dbReference>
<gene>
    <name evidence="1" type="ORF">F2Q69_00030514</name>
</gene>
<dbReference type="EMBL" id="QGKX02000088">
    <property type="protein sequence ID" value="KAF3587722.1"/>
    <property type="molecule type" value="Genomic_DNA"/>
</dbReference>
<proteinExistence type="predicted"/>
<evidence type="ECO:0000313" key="1">
    <source>
        <dbReference type="EMBL" id="KAF3587722.1"/>
    </source>
</evidence>
<organism evidence="1 2">
    <name type="scientific">Brassica cretica</name>
    <name type="common">Mustard</name>
    <dbReference type="NCBI Taxonomy" id="69181"/>
    <lineage>
        <taxon>Eukaryota</taxon>
        <taxon>Viridiplantae</taxon>
        <taxon>Streptophyta</taxon>
        <taxon>Embryophyta</taxon>
        <taxon>Tracheophyta</taxon>
        <taxon>Spermatophyta</taxon>
        <taxon>Magnoliopsida</taxon>
        <taxon>eudicotyledons</taxon>
        <taxon>Gunneridae</taxon>
        <taxon>Pentapetalae</taxon>
        <taxon>rosids</taxon>
        <taxon>malvids</taxon>
        <taxon>Brassicales</taxon>
        <taxon>Brassicaceae</taxon>
        <taxon>Brassiceae</taxon>
        <taxon>Brassica</taxon>
    </lineage>
</organism>
<name>A0A8S9S657_BRACR</name>
<accession>A0A8S9S657</accession>
<sequence length="102" mass="11339">MEMNTDEVLCRLCHRRRIFSAEYEKRDSEINQKGTQQRLLLGCVDVIDVDSSCVDVVVVDMRARGQVRCGQIKGADVTALDRGCVDMIGVDGNCMDVVAVNM</sequence>
<reference evidence="1" key="1">
    <citation type="submission" date="2019-12" db="EMBL/GenBank/DDBJ databases">
        <title>Genome sequencing and annotation of Brassica cretica.</title>
        <authorList>
            <person name="Studholme D.J."/>
            <person name="Sarris P."/>
        </authorList>
    </citation>
    <scope>NUCLEOTIDE SEQUENCE</scope>
    <source>
        <strain evidence="1">PFS-109/04</strain>
        <tissue evidence="1">Leaf</tissue>
    </source>
</reference>